<dbReference type="SMART" id="SM00028">
    <property type="entry name" value="TPR"/>
    <property type="match status" value="2"/>
</dbReference>
<dbReference type="OMA" id="LWAHLDN"/>
<dbReference type="GO" id="GO:0047499">
    <property type="term" value="F:calcium-independent phospholipase A2 activity"/>
    <property type="evidence" value="ECO:0007669"/>
    <property type="project" value="TreeGrafter"/>
</dbReference>
<evidence type="ECO:0000256" key="1">
    <source>
        <dbReference type="ARBA" id="ARBA00022801"/>
    </source>
</evidence>
<feature type="short sequence motif" description="GXGXXG" evidence="5">
    <location>
        <begin position="13"/>
        <end position="18"/>
    </location>
</feature>
<keyword evidence="4" id="KW-0802">TPR repeat</keyword>
<evidence type="ECO:0000313" key="7">
    <source>
        <dbReference type="EMBL" id="ERF70398.1"/>
    </source>
</evidence>
<dbReference type="InterPro" id="IPR011990">
    <property type="entry name" value="TPR-like_helical_dom_sf"/>
</dbReference>
<evidence type="ECO:0000256" key="3">
    <source>
        <dbReference type="ARBA" id="ARBA00023098"/>
    </source>
</evidence>
<dbReference type="CDD" id="cd07216">
    <property type="entry name" value="Pat17_PNPLA8_PNPLA9_like3"/>
    <property type="match status" value="1"/>
</dbReference>
<feature type="domain" description="PNPLA" evidence="6">
    <location>
        <begin position="9"/>
        <end position="206"/>
    </location>
</feature>
<dbReference type="GO" id="GO:0016020">
    <property type="term" value="C:membrane"/>
    <property type="evidence" value="ECO:0007669"/>
    <property type="project" value="TreeGrafter"/>
</dbReference>
<dbReference type="GO" id="GO:0016042">
    <property type="term" value="P:lipid catabolic process"/>
    <property type="evidence" value="ECO:0007669"/>
    <property type="project" value="UniProtKB-UniRule"/>
</dbReference>
<keyword evidence="2 5" id="KW-0442">Lipid degradation</keyword>
<dbReference type="AlphaFoldDB" id="U1GE85"/>
<evidence type="ECO:0000259" key="6">
    <source>
        <dbReference type="PROSITE" id="PS51635"/>
    </source>
</evidence>
<dbReference type="EMBL" id="KE721319">
    <property type="protein sequence ID" value="ERF70398.1"/>
    <property type="molecule type" value="Genomic_DNA"/>
</dbReference>
<dbReference type="InterPro" id="IPR016035">
    <property type="entry name" value="Acyl_Trfase/lysoPLipase"/>
</dbReference>
<dbReference type="Gene3D" id="3.40.1090.10">
    <property type="entry name" value="Cytosolic phospholipase A2 catalytic domain"/>
    <property type="match status" value="1"/>
</dbReference>
<dbReference type="SUPFAM" id="SSF48452">
    <property type="entry name" value="TPR-like"/>
    <property type="match status" value="1"/>
</dbReference>
<sequence>MPGKNLCLLSLDGGGIRGLSSLHILRELMNKIEPNRRLKPCEYFDMIGGTSTGGLMAIMLGRLRMDIDECINAYMELSNRIFTKKKTPLNIKGKIQGRFDTKALEEGIKQIVRDITGSEDTLLRDDPNAPCKVFVCATRRDATATMQFTSYKSHSDADLLETTKIWEAARATSAAPSFFDPIKIGRFREEFGDGGTGANNPVRILWNQAQYCLNQGDPVERNLRCLVSIGTGIPSLEPFGDQLIQVAKTLQNIATETERTPKSFREEHAELAKQNRYFRFNVLRGLEKIALEDATQTAAIMAATREYVGNVEVAERMWLCGRNVKEARQKGAFNVPFVLEGIPVIDNFVPRDGDLQKLKDALLPRPGSGSQPQRKYQKQFSAILWLNGSTKNQVLQSLAGGARRLSNEVPEARSFLPSGSGADIEVVVEGLLRWLSQAGNNRWLLIFDNVDRDSSAELTDKDQDAFDVTKYFPLADHGSILITTRLSKLRGHGMGPKSHHLSQVNEQQALQILNNCLERPLEGLIRIVRRLGGIPLALNHAGSFLRQTGCTVPEYLDSYNKQWGELFGHDKTSIIYKSIESAWTMSFGYVKQKDERAAKLLLLWAHLDNTNVSYQLLASSTTHTIYEHLIPDWFHACMKDILAFLNIIKILIDYSLIEATIGSRSYSMHPLLHDWCYHFGAKKQDEFALLASLTLGSAQDALQGDLTKGAIRSGKLLLPHYDRLLRQTGDRLADRLNDDATLEAYCCSLLSCASYYVYHAQIEKAERLSVYAHNAVKKSPNSYNEWKVRLARALYRVYLCSGKLKEAEEMILQNLEGKRLSNSCDPEIFDTFHDLLRLYRRQKRWKKAEEICQQILEVSTKDSSKLHRARWDALNHLGNLYQSTDRLPEAEVAYSRALEEEMEHGADSDVIMLTMMDLAIVHLCMNHLTLAEQMYKSVLNSRATRPNKNYILRTVAAERLACIYMVMGRYGEAETVFLRAKNGYTEWLGPSAQRTLDAARALQKINARRAESARASPRSHAIP</sequence>
<evidence type="ECO:0000256" key="2">
    <source>
        <dbReference type="ARBA" id="ARBA00022963"/>
    </source>
</evidence>
<organism evidence="7 8">
    <name type="scientific">Endocarpon pusillum (strain Z07020 / HMAS-L-300199)</name>
    <name type="common">Lichen-forming fungus</name>
    <dbReference type="NCBI Taxonomy" id="1263415"/>
    <lineage>
        <taxon>Eukaryota</taxon>
        <taxon>Fungi</taxon>
        <taxon>Dikarya</taxon>
        <taxon>Ascomycota</taxon>
        <taxon>Pezizomycotina</taxon>
        <taxon>Eurotiomycetes</taxon>
        <taxon>Chaetothyriomycetidae</taxon>
        <taxon>Verrucariales</taxon>
        <taxon>Verrucariaceae</taxon>
        <taxon>Endocarpon</taxon>
    </lineage>
</organism>
<evidence type="ECO:0000256" key="5">
    <source>
        <dbReference type="PROSITE-ProRule" id="PRU01161"/>
    </source>
</evidence>
<keyword evidence="1 5" id="KW-0378">Hydrolase</keyword>
<dbReference type="InterPro" id="IPR027417">
    <property type="entry name" value="P-loop_NTPase"/>
</dbReference>
<evidence type="ECO:0000256" key="4">
    <source>
        <dbReference type="PROSITE-ProRule" id="PRU00339"/>
    </source>
</evidence>
<dbReference type="InterPro" id="IPR019734">
    <property type="entry name" value="TPR_rpt"/>
</dbReference>
<keyword evidence="8" id="KW-1185">Reference proteome</keyword>
<feature type="repeat" description="TPR" evidence="4">
    <location>
        <begin position="871"/>
        <end position="904"/>
    </location>
</feature>
<dbReference type="RefSeq" id="XP_007803965.1">
    <property type="nucleotide sequence ID" value="XM_007805774.1"/>
</dbReference>
<dbReference type="Pfam" id="PF13424">
    <property type="entry name" value="TPR_12"/>
    <property type="match status" value="1"/>
</dbReference>
<dbReference type="HOGENOM" id="CLU_000288_125_6_1"/>
<dbReference type="Pfam" id="PF01734">
    <property type="entry name" value="Patatin"/>
    <property type="match status" value="1"/>
</dbReference>
<dbReference type="OrthoDB" id="1658288at2759"/>
<accession>U1GE85</accession>
<protein>
    <recommendedName>
        <fullName evidence="6">PNPLA domain-containing protein</fullName>
    </recommendedName>
</protein>
<gene>
    <name evidence="7" type="ORF">EPUS_05217</name>
</gene>
<proteinExistence type="predicted"/>
<dbReference type="InterPro" id="IPR002641">
    <property type="entry name" value="PNPLA_dom"/>
</dbReference>
<reference evidence="8" key="1">
    <citation type="journal article" date="2014" name="BMC Genomics">
        <title>Genome characteristics reveal the impact of lichenization on lichen-forming fungus Endocarpon pusillum Hedwig (Verrucariales, Ascomycota).</title>
        <authorList>
            <person name="Wang Y.-Y."/>
            <person name="Liu B."/>
            <person name="Zhang X.-Y."/>
            <person name="Zhou Q.-M."/>
            <person name="Zhang T."/>
            <person name="Li H."/>
            <person name="Yu Y.-F."/>
            <person name="Zhang X.-L."/>
            <person name="Hao X.-Y."/>
            <person name="Wang M."/>
            <person name="Wang L."/>
            <person name="Wei J.-C."/>
        </authorList>
    </citation>
    <scope>NUCLEOTIDE SEQUENCE [LARGE SCALE GENOMIC DNA]</scope>
    <source>
        <strain evidence="8">Z07020 / HMAS-L-300199</strain>
    </source>
</reference>
<feature type="short sequence motif" description="DGA/G" evidence="5">
    <location>
        <begin position="193"/>
        <end position="195"/>
    </location>
</feature>
<dbReference type="Gene3D" id="3.40.50.300">
    <property type="entry name" value="P-loop containing nucleotide triphosphate hydrolases"/>
    <property type="match status" value="1"/>
</dbReference>
<dbReference type="PANTHER" id="PTHR24185">
    <property type="entry name" value="CALCIUM-INDEPENDENT PHOSPHOLIPASE A2-GAMMA"/>
    <property type="match status" value="1"/>
</dbReference>
<feature type="active site" description="Nucleophile" evidence="5">
    <location>
        <position position="51"/>
    </location>
</feature>
<feature type="active site" description="Proton acceptor" evidence="5">
    <location>
        <position position="193"/>
    </location>
</feature>
<keyword evidence="3 5" id="KW-0443">Lipid metabolism</keyword>
<dbReference type="PANTHER" id="PTHR24185:SF1">
    <property type="entry name" value="CALCIUM-INDEPENDENT PHOSPHOLIPASE A2-GAMMA"/>
    <property type="match status" value="1"/>
</dbReference>
<dbReference type="SUPFAM" id="SSF52540">
    <property type="entry name" value="P-loop containing nucleoside triphosphate hydrolases"/>
    <property type="match status" value="1"/>
</dbReference>
<feature type="short sequence motif" description="GXSXG" evidence="5">
    <location>
        <begin position="49"/>
        <end position="53"/>
    </location>
</feature>
<dbReference type="PROSITE" id="PS50005">
    <property type="entry name" value="TPR"/>
    <property type="match status" value="1"/>
</dbReference>
<dbReference type="SUPFAM" id="SSF52151">
    <property type="entry name" value="FabD/lysophospholipase-like"/>
    <property type="match status" value="1"/>
</dbReference>
<dbReference type="Gene3D" id="1.25.40.10">
    <property type="entry name" value="Tetratricopeptide repeat domain"/>
    <property type="match status" value="2"/>
</dbReference>
<dbReference type="Proteomes" id="UP000019373">
    <property type="component" value="Unassembled WGS sequence"/>
</dbReference>
<evidence type="ECO:0000313" key="8">
    <source>
        <dbReference type="Proteomes" id="UP000019373"/>
    </source>
</evidence>
<dbReference type="eggNOG" id="KOG4231">
    <property type="taxonomic scope" value="Eukaryota"/>
</dbReference>
<dbReference type="GO" id="GO:0019369">
    <property type="term" value="P:arachidonate metabolic process"/>
    <property type="evidence" value="ECO:0007669"/>
    <property type="project" value="TreeGrafter"/>
</dbReference>
<dbReference type="GeneID" id="19240170"/>
<dbReference type="GO" id="GO:0046486">
    <property type="term" value="P:glycerolipid metabolic process"/>
    <property type="evidence" value="ECO:0007669"/>
    <property type="project" value="UniProtKB-ARBA"/>
</dbReference>
<name>U1GE85_ENDPU</name>
<dbReference type="PROSITE" id="PS51635">
    <property type="entry name" value="PNPLA"/>
    <property type="match status" value="1"/>
</dbReference>